<comment type="caution">
    <text evidence="14">The sequence shown here is derived from an EMBL/GenBank/DDBJ whole genome shotgun (WGS) entry which is preliminary data.</text>
</comment>
<dbReference type="Gene3D" id="1.10.10.60">
    <property type="entry name" value="Homeodomain-like"/>
    <property type="match status" value="1"/>
</dbReference>
<keyword evidence="15" id="KW-1185">Reference proteome</keyword>
<sequence>MDFLDNDLACSRADPELFFPDGPAVRQIQKAKAVCRRCPVTAACLAWANGHDYGIWGGMTAGERHRAKPRTPRRPAAGRSRTQARRAAAVARVRQGAQRVAVAEQYGISLRTLERWLAAAA</sequence>
<proteinExistence type="inferred from homology"/>
<organism evidence="14 15">
    <name type="scientific">Pseudonocardia parietis</name>
    <dbReference type="NCBI Taxonomy" id="570936"/>
    <lineage>
        <taxon>Bacteria</taxon>
        <taxon>Bacillati</taxon>
        <taxon>Actinomycetota</taxon>
        <taxon>Actinomycetes</taxon>
        <taxon>Pseudonocardiales</taxon>
        <taxon>Pseudonocardiaceae</taxon>
        <taxon>Pseudonocardia</taxon>
    </lineage>
</organism>
<keyword evidence="11" id="KW-0804">Transcription</keyword>
<evidence type="ECO:0000256" key="10">
    <source>
        <dbReference type="ARBA" id="ARBA00023157"/>
    </source>
</evidence>
<evidence type="ECO:0000256" key="9">
    <source>
        <dbReference type="ARBA" id="ARBA00023125"/>
    </source>
</evidence>
<dbReference type="InterPro" id="IPR003482">
    <property type="entry name" value="Whib"/>
</dbReference>
<evidence type="ECO:0000256" key="5">
    <source>
        <dbReference type="ARBA" id="ARBA00022723"/>
    </source>
</evidence>
<dbReference type="InterPro" id="IPR034768">
    <property type="entry name" value="4FE4S_WBL"/>
</dbReference>
<keyword evidence="5" id="KW-0479">Metal-binding</keyword>
<protein>
    <recommendedName>
        <fullName evidence="13">4Fe-4S Wbl-type domain-containing protein</fullName>
    </recommendedName>
</protein>
<comment type="subcellular location">
    <subcellularLocation>
        <location evidence="2">Cytoplasm</location>
    </subcellularLocation>
</comment>
<keyword evidence="6" id="KW-0408">Iron</keyword>
<keyword evidence="10" id="KW-1015">Disulfide bond</keyword>
<accession>A0ABS4W649</accession>
<evidence type="ECO:0000256" key="7">
    <source>
        <dbReference type="ARBA" id="ARBA00023014"/>
    </source>
</evidence>
<keyword evidence="8" id="KW-0805">Transcription regulation</keyword>
<reference evidence="14 15" key="1">
    <citation type="submission" date="2021-03" db="EMBL/GenBank/DDBJ databases">
        <title>Sequencing the genomes of 1000 actinobacteria strains.</title>
        <authorList>
            <person name="Klenk H.-P."/>
        </authorList>
    </citation>
    <scope>NUCLEOTIDE SEQUENCE [LARGE SCALE GENOMIC DNA]</scope>
    <source>
        <strain evidence="14 15">DSM 45256</strain>
    </source>
</reference>
<dbReference type="PANTHER" id="PTHR38839">
    <property type="entry name" value="TRANSCRIPTIONAL REGULATOR WHID-RELATED"/>
    <property type="match status" value="1"/>
</dbReference>
<keyword evidence="9" id="KW-0238">DNA-binding</keyword>
<evidence type="ECO:0000256" key="2">
    <source>
        <dbReference type="ARBA" id="ARBA00004496"/>
    </source>
</evidence>
<gene>
    <name evidence="14" type="ORF">JOF36_007456</name>
</gene>
<evidence type="ECO:0000256" key="8">
    <source>
        <dbReference type="ARBA" id="ARBA00023015"/>
    </source>
</evidence>
<feature type="region of interest" description="Disordered" evidence="12">
    <location>
        <begin position="63"/>
        <end position="85"/>
    </location>
</feature>
<evidence type="ECO:0000256" key="12">
    <source>
        <dbReference type="SAM" id="MobiDB-lite"/>
    </source>
</evidence>
<evidence type="ECO:0000259" key="13">
    <source>
        <dbReference type="PROSITE" id="PS51674"/>
    </source>
</evidence>
<evidence type="ECO:0000256" key="6">
    <source>
        <dbReference type="ARBA" id="ARBA00023004"/>
    </source>
</evidence>
<dbReference type="PROSITE" id="PS51674">
    <property type="entry name" value="4FE4S_WBL"/>
    <property type="match status" value="1"/>
</dbReference>
<dbReference type="Pfam" id="PF02467">
    <property type="entry name" value="Whib"/>
    <property type="match status" value="1"/>
</dbReference>
<comment type="similarity">
    <text evidence="3">Belongs to the WhiB family.</text>
</comment>
<keyword evidence="4" id="KW-0004">4Fe-4S</keyword>
<evidence type="ECO:0000256" key="1">
    <source>
        <dbReference type="ARBA" id="ARBA00001966"/>
    </source>
</evidence>
<evidence type="ECO:0000256" key="3">
    <source>
        <dbReference type="ARBA" id="ARBA00006597"/>
    </source>
</evidence>
<comment type="cofactor">
    <cofactor evidence="1">
        <name>[4Fe-4S] cluster</name>
        <dbReference type="ChEBI" id="CHEBI:49883"/>
    </cofactor>
</comment>
<evidence type="ECO:0000256" key="4">
    <source>
        <dbReference type="ARBA" id="ARBA00022485"/>
    </source>
</evidence>
<feature type="domain" description="4Fe-4S Wbl-type" evidence="13">
    <location>
        <begin position="9"/>
        <end position="66"/>
    </location>
</feature>
<evidence type="ECO:0000313" key="15">
    <source>
        <dbReference type="Proteomes" id="UP001519295"/>
    </source>
</evidence>
<feature type="compositionally biased region" description="Low complexity" evidence="12">
    <location>
        <begin position="74"/>
        <end position="85"/>
    </location>
</feature>
<dbReference type="Proteomes" id="UP001519295">
    <property type="component" value="Unassembled WGS sequence"/>
</dbReference>
<keyword evidence="7" id="KW-0411">Iron-sulfur</keyword>
<dbReference type="EMBL" id="JAGINU010000004">
    <property type="protein sequence ID" value="MBP2371683.1"/>
    <property type="molecule type" value="Genomic_DNA"/>
</dbReference>
<evidence type="ECO:0000256" key="11">
    <source>
        <dbReference type="ARBA" id="ARBA00023163"/>
    </source>
</evidence>
<name>A0ABS4W649_9PSEU</name>
<dbReference type="Pfam" id="PF13384">
    <property type="entry name" value="HTH_23"/>
    <property type="match status" value="1"/>
</dbReference>
<evidence type="ECO:0000313" key="14">
    <source>
        <dbReference type="EMBL" id="MBP2371683.1"/>
    </source>
</evidence>